<feature type="domain" description="Filamentous haemagglutinin FhaB/tRNA nuclease CdiA-like TPS" evidence="8">
    <location>
        <begin position="59"/>
        <end position="181"/>
    </location>
</feature>
<dbReference type="OrthoDB" id="2664633at2"/>
<evidence type="ECO:0000256" key="7">
    <source>
        <dbReference type="SAM" id="MobiDB-lite"/>
    </source>
</evidence>
<proteinExistence type="inferred from homology"/>
<evidence type="ECO:0000256" key="2">
    <source>
        <dbReference type="ARBA" id="ARBA00022656"/>
    </source>
</evidence>
<dbReference type="FunFam" id="2.160.20.10:FF:000048">
    <property type="entry name" value="tRNA nuclease CdiA"/>
    <property type="match status" value="1"/>
</dbReference>
<evidence type="ECO:0000256" key="1">
    <source>
        <dbReference type="ARBA" id="ARBA00004219"/>
    </source>
</evidence>
<dbReference type="NCBIfam" id="TIGR01731">
    <property type="entry name" value="fil_hemag_20aa"/>
    <property type="match status" value="8"/>
</dbReference>
<organism evidence="9 10">
    <name type="scientific">Enterobacillus tribolii</name>
    <dbReference type="NCBI Taxonomy" id="1487935"/>
    <lineage>
        <taxon>Bacteria</taxon>
        <taxon>Pseudomonadati</taxon>
        <taxon>Pseudomonadota</taxon>
        <taxon>Gammaproteobacteria</taxon>
        <taxon>Enterobacterales</taxon>
        <taxon>Hafniaceae</taxon>
        <taxon>Enterobacillus</taxon>
    </lineage>
</organism>
<reference evidence="9 10" key="1">
    <citation type="submission" date="2018-07" db="EMBL/GenBank/DDBJ databases">
        <title>Genomic Encyclopedia of Type Strains, Phase IV (KMG-IV): sequencing the most valuable type-strain genomes for metagenomic binning, comparative biology and taxonomic classification.</title>
        <authorList>
            <person name="Goeker M."/>
        </authorList>
    </citation>
    <scope>NUCLEOTIDE SEQUENCE [LARGE SCALE GENOMIC DNA]</scope>
    <source>
        <strain evidence="9 10">DSM 103736</strain>
    </source>
</reference>
<dbReference type="NCBIfam" id="TIGR01901">
    <property type="entry name" value="adhes_NPXG"/>
    <property type="match status" value="1"/>
</dbReference>
<dbReference type="AlphaFoldDB" id="A0A370Q2U4"/>
<feature type="non-terminal residue" evidence="9">
    <location>
        <position position="874"/>
    </location>
</feature>
<dbReference type="InterPro" id="IPR010069">
    <property type="entry name" value="CdiA_FHA1_rpt"/>
</dbReference>
<keyword evidence="3" id="KW-0732">Signal</keyword>
<dbReference type="GO" id="GO:0004521">
    <property type="term" value="F:RNA endonuclease activity"/>
    <property type="evidence" value="ECO:0007669"/>
    <property type="project" value="UniProtKB-ARBA"/>
</dbReference>
<feature type="region of interest" description="Disordered" evidence="7">
    <location>
        <begin position="371"/>
        <end position="391"/>
    </location>
</feature>
<dbReference type="InterPro" id="IPR008619">
    <property type="entry name" value="Filamentous_hemagglutn_rpt"/>
</dbReference>
<dbReference type="GO" id="GO:0090729">
    <property type="term" value="F:toxin activity"/>
    <property type="evidence" value="ECO:0007669"/>
    <property type="project" value="UniProtKB-KW"/>
</dbReference>
<dbReference type="Gene3D" id="2.160.20.10">
    <property type="entry name" value="Single-stranded right-handed beta-helix, Pectin lyase-like"/>
    <property type="match status" value="1"/>
</dbReference>
<dbReference type="Pfam" id="PF05860">
    <property type="entry name" value="TPS"/>
    <property type="match status" value="1"/>
</dbReference>
<evidence type="ECO:0000256" key="3">
    <source>
        <dbReference type="ARBA" id="ARBA00022729"/>
    </source>
</evidence>
<dbReference type="InterPro" id="IPR012334">
    <property type="entry name" value="Pectin_lyas_fold"/>
</dbReference>
<dbReference type="InterPro" id="IPR011050">
    <property type="entry name" value="Pectin_lyase_fold/virulence"/>
</dbReference>
<dbReference type="GO" id="GO:0030430">
    <property type="term" value="C:host cell cytoplasm"/>
    <property type="evidence" value="ECO:0007669"/>
    <property type="project" value="UniProtKB-ARBA"/>
</dbReference>
<keyword evidence="4" id="KW-1266">Target cell cytoplasm</keyword>
<comment type="similarity">
    <text evidence="6">In the N-terminal section; belongs to the CdiA toxin family.</text>
</comment>
<sequence>MNAKKIMTMTTHTPAAGAPFPVRLLSYLISVLLITQPVLPAYAANVSVAGGNTHMDKAGNGVPVMNIATPNQAGISHNTFNDFNVGKEGLILNNATDRLTQTQLGGLIQNNTNLKAGQEARGIINEVIGNKRSQLQGYMEVGGKAASVMVANPYGITCDGCGFINTPHATLTTGKPVLGADGSLQALEASRGTITIAGQGLDAGSADAVQLIARATEINAGIHAKDLTVIAGSNRVDKDGNVTALAPAGEAPKIAIDTGALGGMYANRIRLVSSETGLGVNLSDVNARQGDIILDVNGDLRMKHSLAAGQLKVNAGNLALSGSHRAEQGMQLTGRGSTAVNDALLSTGGDLALNGNGQLTVNNSRLQAGADARGKLSGGGRLSAQGARQQWSNSQVEAGNVTLSAAQSLTQDGASQVSAQTDLTVQGGALTMNGKNGAGRDVVVSGRTLSAGNQLTAQRDIRAQLSGDATLSGKLNAGQDVTLSAANVTSSGELTANRYGSVTAGTLDNRGLLQARGAQTITAANVANRDRIQAGGQLAMTADTVTNAGLIGGQGGLSLSVTDLLNVESGGELFSGAGLAVNAGRFLLAGVASAQGDMRLESGVLTTGAQSQWLAGGDMRLSATTASLGGLLASDGLMTLNASSLTSTAGAQTQAQRGLSLDIAGHGELNGVFTTLGDLTLSAGSLTHRAQSAGANVAVTAGNMTHGGLLQADGPLTLKADTLSVTQSGALLAKGQAQLDVQALDNDGTVAAQRLNITAAQRLANQRGAILNAAGDMTLATAQIANAGKLAAGNDLTLDAASLANHGLMQAGNNLSLTLSERLDNQAQGLLLAAGQLALKTPDLTNAGTLQGATAAVEVGALSNSGMLMGIDGL</sequence>
<comment type="caution">
    <text evidence="9">The sequence shown here is derived from an EMBL/GenBank/DDBJ whole genome shotgun (WGS) entry which is preliminary data.</text>
</comment>
<keyword evidence="10" id="KW-1185">Reference proteome</keyword>
<evidence type="ECO:0000313" key="9">
    <source>
        <dbReference type="EMBL" id="RDK82649.1"/>
    </source>
</evidence>
<dbReference type="Proteomes" id="UP000254848">
    <property type="component" value="Unassembled WGS sequence"/>
</dbReference>
<dbReference type="Pfam" id="PF05594">
    <property type="entry name" value="Fil_haemagg"/>
    <property type="match status" value="4"/>
</dbReference>
<protein>
    <submittedName>
        <fullName evidence="9">Filamentous hemagglutinin family protein</fullName>
    </submittedName>
</protein>
<dbReference type="SUPFAM" id="SSF51126">
    <property type="entry name" value="Pectin lyase-like"/>
    <property type="match status" value="1"/>
</dbReference>
<dbReference type="SMART" id="SM00912">
    <property type="entry name" value="Haemagg_act"/>
    <property type="match status" value="1"/>
</dbReference>
<evidence type="ECO:0000256" key="5">
    <source>
        <dbReference type="ARBA" id="ARBA00023026"/>
    </source>
</evidence>
<keyword evidence="2" id="KW-0800">Toxin</keyword>
<name>A0A370Q2U4_9GAMM</name>
<evidence type="ECO:0000256" key="4">
    <source>
        <dbReference type="ARBA" id="ARBA00022913"/>
    </source>
</evidence>
<accession>A0A370Q2U4</accession>
<evidence type="ECO:0000259" key="8">
    <source>
        <dbReference type="SMART" id="SM00912"/>
    </source>
</evidence>
<dbReference type="InterPro" id="IPR008638">
    <property type="entry name" value="FhaB/CdiA-like_TPS"/>
</dbReference>
<evidence type="ECO:0000256" key="6">
    <source>
        <dbReference type="ARBA" id="ARBA00024043"/>
    </source>
</evidence>
<gene>
    <name evidence="9" type="ORF">C8D90_1292</name>
</gene>
<evidence type="ECO:0000313" key="10">
    <source>
        <dbReference type="Proteomes" id="UP000254848"/>
    </source>
</evidence>
<dbReference type="EMBL" id="QRAP01000029">
    <property type="protein sequence ID" value="RDK82649.1"/>
    <property type="molecule type" value="Genomic_DNA"/>
</dbReference>
<keyword evidence="5" id="KW-0843">Virulence</keyword>
<comment type="subcellular location">
    <subcellularLocation>
        <location evidence="1">Target cell</location>
        <location evidence="1">Target cell cytoplasm</location>
    </subcellularLocation>
</comment>